<dbReference type="EMBL" id="NSDM01000006">
    <property type="protein sequence ID" value="MDQ2585316.1"/>
    <property type="molecule type" value="Genomic_DNA"/>
</dbReference>
<feature type="region of interest" description="Disordered" evidence="3">
    <location>
        <begin position="1"/>
        <end position="30"/>
    </location>
</feature>
<gene>
    <name evidence="5" type="ORF">CKY47_15280</name>
</gene>
<evidence type="ECO:0000313" key="5">
    <source>
        <dbReference type="EMBL" id="MDQ2585316.1"/>
    </source>
</evidence>
<keyword evidence="6" id="KW-1185">Reference proteome</keyword>
<evidence type="ECO:0000256" key="3">
    <source>
        <dbReference type="SAM" id="MobiDB-lite"/>
    </source>
</evidence>
<protein>
    <submittedName>
        <fullName evidence="5">Thioesterase</fullName>
    </submittedName>
</protein>
<name>A0ABU0WZL4_9PSEU</name>
<evidence type="ECO:0000256" key="2">
    <source>
        <dbReference type="ARBA" id="ARBA00022801"/>
    </source>
</evidence>
<evidence type="ECO:0000256" key="1">
    <source>
        <dbReference type="ARBA" id="ARBA00007169"/>
    </source>
</evidence>
<comment type="similarity">
    <text evidence="1">Belongs to the thioesterase family.</text>
</comment>
<dbReference type="InterPro" id="IPR001031">
    <property type="entry name" value="Thioesterase"/>
</dbReference>
<proteinExistence type="inferred from homology"/>
<feature type="domain" description="Thioesterase TesA-like" evidence="4">
    <location>
        <begin position="50"/>
        <end position="272"/>
    </location>
</feature>
<dbReference type="InterPro" id="IPR020802">
    <property type="entry name" value="TesA-like"/>
</dbReference>
<dbReference type="Gene3D" id="3.40.50.1820">
    <property type="entry name" value="alpha/beta hydrolase"/>
    <property type="match status" value="1"/>
</dbReference>
<dbReference type="SMART" id="SM00824">
    <property type="entry name" value="PKS_TE"/>
    <property type="match status" value="1"/>
</dbReference>
<dbReference type="PANTHER" id="PTHR11487">
    <property type="entry name" value="THIOESTERASE"/>
    <property type="match status" value="1"/>
</dbReference>
<comment type="caution">
    <text evidence="5">The sequence shown here is derived from an EMBL/GenBank/DDBJ whole genome shotgun (WGS) entry which is preliminary data.</text>
</comment>
<reference evidence="5 6" key="1">
    <citation type="submission" date="2017-06" db="EMBL/GenBank/DDBJ databases">
        <title>Cultured bacterium strain Saccharothrix yanglingensis Hhs.015.</title>
        <authorList>
            <person name="Xia Y."/>
        </authorList>
    </citation>
    <scope>NUCLEOTIDE SEQUENCE [LARGE SCALE GENOMIC DNA]</scope>
    <source>
        <strain evidence="5 6">Hhs.015</strain>
    </source>
</reference>
<organism evidence="5 6">
    <name type="scientific">Saccharothrix yanglingensis</name>
    <dbReference type="NCBI Taxonomy" id="659496"/>
    <lineage>
        <taxon>Bacteria</taxon>
        <taxon>Bacillati</taxon>
        <taxon>Actinomycetota</taxon>
        <taxon>Actinomycetes</taxon>
        <taxon>Pseudonocardiales</taxon>
        <taxon>Pseudonocardiaceae</taxon>
        <taxon>Saccharothrix</taxon>
    </lineage>
</organism>
<sequence length="274" mass="30235">MSRNRPRRQRRAVDARGNPPAVEGNAVSSTAADRWTRRFHPVPDAPHRVVCLPHAGGSASSFFAVSRALSQRSVDVVAVQYPGRQDRRHEPCVESLVELADLLVDVVLPLADRPLALFGHSYGASVAFELAVRLEARGVAVHGLFASGRRAPGVHRDEQAHQLPDDELLAEIRKLNGTDSGVLQDDEILRMVLPAIRADYKAAETYRWESGPKVRAPLRAFIGDSDPKVTEAEARRWAEHTEGDFDLEVFPGGHFYLTAHADAVVERIARHCGR</sequence>
<evidence type="ECO:0000259" key="4">
    <source>
        <dbReference type="SMART" id="SM00824"/>
    </source>
</evidence>
<keyword evidence="2" id="KW-0378">Hydrolase</keyword>
<accession>A0ABU0WZL4</accession>
<feature type="compositionally biased region" description="Basic residues" evidence="3">
    <location>
        <begin position="1"/>
        <end position="10"/>
    </location>
</feature>
<dbReference type="PANTHER" id="PTHR11487:SF0">
    <property type="entry name" value="S-ACYL FATTY ACID SYNTHASE THIOESTERASE, MEDIUM CHAIN"/>
    <property type="match status" value="1"/>
</dbReference>
<evidence type="ECO:0000313" key="6">
    <source>
        <dbReference type="Proteomes" id="UP001225605"/>
    </source>
</evidence>
<dbReference type="Proteomes" id="UP001225605">
    <property type="component" value="Unassembled WGS sequence"/>
</dbReference>
<dbReference type="SUPFAM" id="SSF53474">
    <property type="entry name" value="alpha/beta-Hydrolases"/>
    <property type="match status" value="1"/>
</dbReference>
<dbReference type="InterPro" id="IPR029058">
    <property type="entry name" value="AB_hydrolase_fold"/>
</dbReference>
<dbReference type="Pfam" id="PF00975">
    <property type="entry name" value="Thioesterase"/>
    <property type="match status" value="1"/>
</dbReference>
<dbReference type="InterPro" id="IPR012223">
    <property type="entry name" value="TEII"/>
</dbReference>